<proteinExistence type="inferred from homology"/>
<dbReference type="AlphaFoldDB" id="A0A0X8JPK3"/>
<dbReference type="KEGG" id="doa:AXF15_02905"/>
<accession>A0A0X8JPK3</accession>
<dbReference type="InterPro" id="IPR005651">
    <property type="entry name" value="Trm112-like"/>
</dbReference>
<comment type="similarity">
    <text evidence="1">Belongs to the UPF0434 family.</text>
</comment>
<evidence type="ECO:0000256" key="1">
    <source>
        <dbReference type="HAMAP-Rule" id="MF_01187"/>
    </source>
</evidence>
<dbReference type="Gene3D" id="2.20.25.10">
    <property type="match status" value="1"/>
</dbReference>
<dbReference type="EMBL" id="CP014230">
    <property type="protein sequence ID" value="AMD92158.1"/>
    <property type="molecule type" value="Genomic_DNA"/>
</dbReference>
<dbReference type="OrthoDB" id="9812205at2"/>
<reference evidence="3" key="1">
    <citation type="submission" date="2016-02" db="EMBL/GenBank/DDBJ databases">
        <authorList>
            <person name="Holder M.E."/>
            <person name="Ajami N.J."/>
            <person name="Petrosino J.F."/>
        </authorList>
    </citation>
    <scope>NUCLEOTIDE SEQUENCE [LARGE SCALE GENOMIC DNA]</scope>
    <source>
        <strain evidence="3">DSM 12838</strain>
    </source>
</reference>
<dbReference type="RefSeq" id="WP_066603092.1">
    <property type="nucleotide sequence ID" value="NZ_CP014230.1"/>
</dbReference>
<dbReference type="Proteomes" id="UP000063964">
    <property type="component" value="Chromosome"/>
</dbReference>
<protein>
    <recommendedName>
        <fullName evidence="1">UPF0434 protein AXF15_02905</fullName>
    </recommendedName>
</protein>
<evidence type="ECO:0000313" key="3">
    <source>
        <dbReference type="Proteomes" id="UP000063964"/>
    </source>
</evidence>
<dbReference type="Pfam" id="PF03966">
    <property type="entry name" value="Trm112p"/>
    <property type="match status" value="1"/>
</dbReference>
<dbReference type="SUPFAM" id="SSF158997">
    <property type="entry name" value="Trm112p-like"/>
    <property type="match status" value="1"/>
</dbReference>
<name>A0A0X8JPK3_9BACT</name>
<sequence>MALNRELLHILACPKCKGSLELLGAEEGLKCAACAVVYPIRDEIPVMLIEEAVPAEKWDQGQREV</sequence>
<organism evidence="2 3">
    <name type="scientific">Desulfomicrobium orale DSM 12838</name>
    <dbReference type="NCBI Taxonomy" id="888061"/>
    <lineage>
        <taxon>Bacteria</taxon>
        <taxon>Pseudomonadati</taxon>
        <taxon>Thermodesulfobacteriota</taxon>
        <taxon>Desulfovibrionia</taxon>
        <taxon>Desulfovibrionales</taxon>
        <taxon>Desulfomicrobiaceae</taxon>
        <taxon>Desulfomicrobium</taxon>
    </lineage>
</organism>
<evidence type="ECO:0000313" key="2">
    <source>
        <dbReference type="EMBL" id="AMD92158.1"/>
    </source>
</evidence>
<dbReference type="HAMAP" id="MF_01187">
    <property type="entry name" value="UPF0434"/>
    <property type="match status" value="1"/>
</dbReference>
<keyword evidence="3" id="KW-1185">Reference proteome</keyword>
<gene>
    <name evidence="2" type="ORF">AXF15_02905</name>
</gene>